<feature type="domain" description="Cytochrome b5 heme-binding" evidence="32">
    <location>
        <begin position="107"/>
        <end position="185"/>
    </location>
</feature>
<dbReference type="GO" id="GO:0061436">
    <property type="term" value="P:establishment of skin barrier"/>
    <property type="evidence" value="ECO:0007669"/>
    <property type="project" value="Ensembl"/>
</dbReference>
<dbReference type="PRINTS" id="PR00363">
    <property type="entry name" value="CYTOCHROMEB5"/>
</dbReference>
<feature type="transmembrane region" description="Helical" evidence="30">
    <location>
        <begin position="369"/>
        <end position="391"/>
    </location>
</feature>
<comment type="catalytic activity">
    <reaction evidence="23">
        <text>octadecanoate + 2 Fe(II)-[cytochrome b5] + O2 + 2 H(+) = (R)-2-hydroxyoctadecanoate + 2 Fe(III)-[cytochrome b5] + H2O</text>
        <dbReference type="Rhea" id="RHEA:39815"/>
        <dbReference type="Rhea" id="RHEA-COMP:10438"/>
        <dbReference type="Rhea" id="RHEA-COMP:10439"/>
        <dbReference type="ChEBI" id="CHEBI:15377"/>
        <dbReference type="ChEBI" id="CHEBI:15378"/>
        <dbReference type="ChEBI" id="CHEBI:15379"/>
        <dbReference type="ChEBI" id="CHEBI:25629"/>
        <dbReference type="ChEBI" id="CHEBI:29033"/>
        <dbReference type="ChEBI" id="CHEBI:29034"/>
        <dbReference type="ChEBI" id="CHEBI:57562"/>
    </reaction>
    <physiologicalReaction direction="left-to-right" evidence="23">
        <dbReference type="Rhea" id="RHEA:39816"/>
    </physiologicalReaction>
</comment>
<dbReference type="GO" id="GO:0001949">
    <property type="term" value="P:sebaceous gland cell differentiation"/>
    <property type="evidence" value="ECO:0007669"/>
    <property type="project" value="Ensembl"/>
</dbReference>
<feature type="compositionally biased region" description="Low complexity" evidence="31">
    <location>
        <begin position="92"/>
        <end position="102"/>
    </location>
</feature>
<comment type="pathway">
    <text evidence="27">Sphingolipid metabolism; galactosylceramide biosynthesis.</text>
</comment>
<dbReference type="InterPro" id="IPR018506">
    <property type="entry name" value="Cyt_B5_heme-BS"/>
</dbReference>
<evidence type="ECO:0000256" key="15">
    <source>
        <dbReference type="ARBA" id="ARBA00022989"/>
    </source>
</evidence>
<evidence type="ECO:0000256" key="30">
    <source>
        <dbReference type="RuleBase" id="RU362121"/>
    </source>
</evidence>
<gene>
    <name evidence="33" type="primary">FA2H</name>
</gene>
<feature type="region of interest" description="Disordered" evidence="31">
    <location>
        <begin position="1"/>
        <end position="58"/>
    </location>
</feature>
<feature type="region of interest" description="Disordered" evidence="31">
    <location>
        <begin position="72"/>
        <end position="105"/>
    </location>
</feature>
<evidence type="ECO:0000256" key="26">
    <source>
        <dbReference type="ARBA" id="ARBA00054885"/>
    </source>
</evidence>
<name>G3VQK0_SARHA</name>
<reference evidence="33" key="3">
    <citation type="submission" date="2025-09" db="UniProtKB">
        <authorList>
            <consortium name="Ensembl"/>
        </authorList>
    </citation>
    <scope>IDENTIFICATION</scope>
</reference>
<dbReference type="Pfam" id="PF00173">
    <property type="entry name" value="Cyt-b5"/>
    <property type="match status" value="1"/>
</dbReference>
<comment type="similarity">
    <text evidence="30">Belongs to the cytochrome b5 family.</text>
</comment>
<evidence type="ECO:0000256" key="17">
    <source>
        <dbReference type="ARBA" id="ARBA00023004"/>
    </source>
</evidence>
<dbReference type="KEGG" id="shr:100918083"/>
<comment type="catalytic activity">
    <reaction evidence="24">
        <text>hexadecanoate + 2 Fe(II)-[cytochrome b5] + O2 + 2 H(+) = (R)-2-hydroxyhexadecanoate + 2 Fe(III)-[cytochrome b5] + H2O</text>
        <dbReference type="Rhea" id="RHEA:38551"/>
        <dbReference type="Rhea" id="RHEA-COMP:10438"/>
        <dbReference type="Rhea" id="RHEA-COMP:10439"/>
        <dbReference type="ChEBI" id="CHEBI:7896"/>
        <dbReference type="ChEBI" id="CHEBI:15377"/>
        <dbReference type="ChEBI" id="CHEBI:15378"/>
        <dbReference type="ChEBI" id="CHEBI:15379"/>
        <dbReference type="ChEBI" id="CHEBI:29033"/>
        <dbReference type="ChEBI" id="CHEBI:29034"/>
        <dbReference type="ChEBI" id="CHEBI:75927"/>
    </reaction>
    <physiologicalReaction direction="left-to-right" evidence="24">
        <dbReference type="Rhea" id="RHEA:38552"/>
    </physiologicalReaction>
</comment>
<comment type="cofactor">
    <cofactor evidence="1">
        <name>Zn(2+)</name>
        <dbReference type="ChEBI" id="CHEBI:29105"/>
    </cofactor>
</comment>
<dbReference type="SUPFAM" id="SSF55856">
    <property type="entry name" value="Cytochrome b5-like heme/steroid binding domain"/>
    <property type="match status" value="1"/>
</dbReference>
<evidence type="ECO:0000256" key="4">
    <source>
        <dbReference type="ARBA" id="ARBA00004872"/>
    </source>
</evidence>
<dbReference type="OrthoDB" id="2204368at2759"/>
<dbReference type="FunFam" id="3.10.120.10:FF:000011">
    <property type="entry name" value="Fatty acid 2-hydroxylase"/>
    <property type="match status" value="1"/>
</dbReference>
<evidence type="ECO:0000256" key="28">
    <source>
        <dbReference type="ARBA" id="ARBA00069158"/>
    </source>
</evidence>
<dbReference type="GO" id="GO:1904002">
    <property type="term" value="P:regulation of sebum secreting cell proliferation"/>
    <property type="evidence" value="ECO:0007669"/>
    <property type="project" value="Ensembl"/>
</dbReference>
<dbReference type="GO" id="GO:0006679">
    <property type="term" value="P:glucosylceramide biosynthetic process"/>
    <property type="evidence" value="ECO:0007669"/>
    <property type="project" value="Ensembl"/>
</dbReference>
<dbReference type="PANTHER" id="PTHR12863">
    <property type="entry name" value="FATTY ACID HYDROXYLASE"/>
    <property type="match status" value="1"/>
</dbReference>
<evidence type="ECO:0000256" key="13">
    <source>
        <dbReference type="ARBA" id="ARBA00022848"/>
    </source>
</evidence>
<comment type="subcellular location">
    <subcellularLocation>
        <location evidence="3">Endoplasmic reticulum membrane</location>
        <topology evidence="3">Multi-pass membrane protein</topology>
    </subcellularLocation>
    <subcellularLocation>
        <location evidence="2">Microsome membrane</location>
        <topology evidence="2">Multi-pass membrane protein</topology>
    </subcellularLocation>
</comment>
<evidence type="ECO:0000256" key="14">
    <source>
        <dbReference type="ARBA" id="ARBA00022919"/>
    </source>
</evidence>
<evidence type="ECO:0000256" key="11">
    <source>
        <dbReference type="ARBA" id="ARBA00022832"/>
    </source>
</evidence>
<organism evidence="33 34">
    <name type="scientific">Sarcophilus harrisii</name>
    <name type="common">Tasmanian devil</name>
    <name type="synonym">Sarcophilus laniarius</name>
    <dbReference type="NCBI Taxonomy" id="9305"/>
    <lineage>
        <taxon>Eukaryota</taxon>
        <taxon>Metazoa</taxon>
        <taxon>Chordata</taxon>
        <taxon>Craniata</taxon>
        <taxon>Vertebrata</taxon>
        <taxon>Euteleostomi</taxon>
        <taxon>Mammalia</taxon>
        <taxon>Metatheria</taxon>
        <taxon>Dasyuromorphia</taxon>
        <taxon>Dasyuridae</taxon>
        <taxon>Sarcophilus</taxon>
    </lineage>
</organism>
<dbReference type="Proteomes" id="UP000007648">
    <property type="component" value="Unassembled WGS sequence"/>
</dbReference>
<keyword evidence="18" id="KW-0443">Lipid metabolism</keyword>
<dbReference type="GO" id="GO:0030258">
    <property type="term" value="P:lipid modification"/>
    <property type="evidence" value="ECO:0007669"/>
    <property type="project" value="Ensembl"/>
</dbReference>
<keyword evidence="19 30" id="KW-0472">Membrane</keyword>
<dbReference type="GO" id="GO:0032286">
    <property type="term" value="P:central nervous system myelin maintenance"/>
    <property type="evidence" value="ECO:0007669"/>
    <property type="project" value="Ensembl"/>
</dbReference>
<evidence type="ECO:0000256" key="1">
    <source>
        <dbReference type="ARBA" id="ARBA00001947"/>
    </source>
</evidence>
<dbReference type="InterPro" id="IPR036400">
    <property type="entry name" value="Cyt_B5-like_heme/steroid_sf"/>
</dbReference>
<evidence type="ECO:0000256" key="18">
    <source>
        <dbReference type="ARBA" id="ARBA00023098"/>
    </source>
</evidence>
<evidence type="ECO:0000313" key="33">
    <source>
        <dbReference type="Ensembl" id="ENSSHAP00000005455.2"/>
    </source>
</evidence>
<dbReference type="GO" id="GO:0006633">
    <property type="term" value="P:fatty acid biosynthetic process"/>
    <property type="evidence" value="ECO:0007669"/>
    <property type="project" value="UniProtKB-KW"/>
</dbReference>
<dbReference type="GO" id="GO:0042634">
    <property type="term" value="P:regulation of hair cycle"/>
    <property type="evidence" value="ECO:0007669"/>
    <property type="project" value="Ensembl"/>
</dbReference>
<dbReference type="GO" id="GO:0120520">
    <property type="term" value="F:free fatty acid 2-hydroxylase activity"/>
    <property type="evidence" value="ECO:0007669"/>
    <property type="project" value="Ensembl"/>
</dbReference>
<keyword evidence="11" id="KW-0276">Fatty acid metabolism</keyword>
<feature type="transmembrane region" description="Helical" evidence="30">
    <location>
        <begin position="397"/>
        <end position="417"/>
    </location>
</feature>
<sequence>MPPSPRRLFSRSETRPDTPRAAPPPPPAFRQSVGGVPAPAPRAGPGGQWERGSGWHANEQVCRGGGWLERGRARARGCKRSGSGSREHKGPGSRSSSAAMASAPPPPALFSAAEVQRRCAAGACWVRRGARLYDLTGFVRRHPGGEQLLRARAGRDVSADLDGPPHRHSDNARRWLEQYYVGELRGPTQDSQENGTVTYASAQDANPNVDPRCKSVDFEKDLVDWQKPLLWQVGHLGEKYDEWVHQPVDRPLRLFHSDFLEACTKTSWYIVLAVWSPLVMYLTWFYFRSLTRDNVRLFSSFTTEYAIPMSKYVFPFFFCFGLLLWTAVEYVLHRFLFHMKPPASNSYLIMLHFLIHGQHHKSPYDGSRLVFPPLPASLMIFSTYVILRIFLPETLAGIVFTGGLLGYITYDMMHYYLHYGSPSKGTYLYRMKAYHVKHHFEHQKSGFGISSKIWDIFCHTLIPETSEKEQ</sequence>
<comment type="function">
    <text evidence="26">Catalyzes the hydroxylation of free fatty acids at the C-2 position to produce 2-hydroxy fatty acids, which are building blocks of sphingolipids and glycosphingolipids common in neural tissue and epidermis. FA2H is stereospecific for the production of (R)-2-hydroxy fatty acids. Plays an essential role in the synthesis of galactosphingolipids of the myelin sheath. Responsible for the synthesis of sphingolipids and glycosphingolipids involved in the formation of epidermal lamellar bodies critical for skin permeability barrier. Participates in the synthesis of glycosphingolipids and a fraction of type II wax diesters in sebaceous gland, specifically regulating hair follicle homeostasis. Involved in the synthesis of sphingolipids of plasma membrane rafts, controlling lipid raft mobility and trafficking of raft-associated proteins.</text>
</comment>
<reference evidence="33" key="2">
    <citation type="submission" date="2025-08" db="UniProtKB">
        <authorList>
            <consortium name="Ensembl"/>
        </authorList>
    </citation>
    <scope>IDENTIFICATION</scope>
</reference>
<comment type="catalytic activity">
    <reaction evidence="21">
        <text>docosanoate + 2 Fe(II)-[cytochrome b5] + O2 + 2 H(+) = 2-hydroxydocosanoate + 2 Fe(III)-[cytochrome b5] + H2O</text>
        <dbReference type="Rhea" id="RHEA:39819"/>
        <dbReference type="Rhea" id="RHEA-COMP:10438"/>
        <dbReference type="Rhea" id="RHEA-COMP:10439"/>
        <dbReference type="ChEBI" id="CHEBI:15377"/>
        <dbReference type="ChEBI" id="CHEBI:15378"/>
        <dbReference type="ChEBI" id="CHEBI:15379"/>
        <dbReference type="ChEBI" id="CHEBI:23858"/>
        <dbReference type="ChEBI" id="CHEBI:29033"/>
        <dbReference type="ChEBI" id="CHEBI:29034"/>
        <dbReference type="ChEBI" id="CHEBI:76722"/>
    </reaction>
    <physiologicalReaction direction="left-to-right" evidence="21">
        <dbReference type="Rhea" id="RHEA:39820"/>
    </physiologicalReaction>
</comment>
<evidence type="ECO:0000256" key="12">
    <source>
        <dbReference type="ARBA" id="ARBA00022833"/>
    </source>
</evidence>
<accession>G3VQK0</accession>
<evidence type="ECO:0000256" key="19">
    <source>
        <dbReference type="ARBA" id="ARBA00023136"/>
    </source>
</evidence>
<keyword evidence="7 30" id="KW-0349">Heme</keyword>
<dbReference type="GeneID" id="100918083"/>
<dbReference type="GO" id="GO:0005789">
    <property type="term" value="C:endoplasmic reticulum membrane"/>
    <property type="evidence" value="ECO:0007669"/>
    <property type="project" value="UniProtKB-SubCell"/>
</dbReference>
<dbReference type="GO" id="GO:1904697">
    <property type="term" value="P:regulation of acinar cell proliferation"/>
    <property type="evidence" value="ECO:0007669"/>
    <property type="project" value="Ensembl"/>
</dbReference>
<evidence type="ECO:0000256" key="21">
    <source>
        <dbReference type="ARBA" id="ARBA00050698"/>
    </source>
</evidence>
<reference evidence="33 34" key="1">
    <citation type="journal article" date="2011" name="Proc. Natl. Acad. Sci. U.S.A.">
        <title>Genetic diversity and population structure of the endangered marsupial Sarcophilus harrisii (Tasmanian devil).</title>
        <authorList>
            <person name="Miller W."/>
            <person name="Hayes V.M."/>
            <person name="Ratan A."/>
            <person name="Petersen D.C."/>
            <person name="Wittekindt N.E."/>
            <person name="Miller J."/>
            <person name="Walenz B."/>
            <person name="Knight J."/>
            <person name="Qi J."/>
            <person name="Zhao F."/>
            <person name="Wang Q."/>
            <person name="Bedoya-Reina O.C."/>
            <person name="Katiyar N."/>
            <person name="Tomsho L.P."/>
            <person name="Kasson L.M."/>
            <person name="Hardie R.A."/>
            <person name="Woodbridge P."/>
            <person name="Tindall E.A."/>
            <person name="Bertelsen M.F."/>
            <person name="Dixon D."/>
            <person name="Pyecroft S."/>
            <person name="Helgen K.M."/>
            <person name="Lesk A.M."/>
            <person name="Pringle T.H."/>
            <person name="Patterson N."/>
            <person name="Zhang Y."/>
            <person name="Kreiss A."/>
            <person name="Woods G.M."/>
            <person name="Jones M.E."/>
            <person name="Schuster S.C."/>
        </authorList>
    </citation>
    <scope>NUCLEOTIDE SEQUENCE [LARGE SCALE GENOMIC DNA]</scope>
</reference>
<keyword evidence="12" id="KW-0862">Zinc</keyword>
<protein>
    <recommendedName>
        <fullName evidence="28">Fatty acid 2-hydroxylase</fullName>
    </recommendedName>
    <alternativeName>
        <fullName evidence="29">Fatty acid alpha-hydroxylase</fullName>
    </alternativeName>
</protein>
<evidence type="ECO:0000256" key="8">
    <source>
        <dbReference type="ARBA" id="ARBA00022692"/>
    </source>
</evidence>
<evidence type="ECO:0000259" key="32">
    <source>
        <dbReference type="PROSITE" id="PS50255"/>
    </source>
</evidence>
<dbReference type="InterPro" id="IPR014430">
    <property type="entry name" value="Scs7"/>
</dbReference>
<keyword evidence="34" id="KW-1185">Reference proteome</keyword>
<keyword evidence="15 30" id="KW-1133">Transmembrane helix</keyword>
<evidence type="ECO:0000313" key="34">
    <source>
        <dbReference type="Proteomes" id="UP000007648"/>
    </source>
</evidence>
<dbReference type="PROSITE" id="PS50255">
    <property type="entry name" value="CYTOCHROME_B5_2"/>
    <property type="match status" value="1"/>
</dbReference>
<comment type="catalytic activity">
    <reaction evidence="22">
        <text>a 1,2-saturated fatty acid + 2 Fe(II)-[cytochrome b5] + O2 + 2 H(+) = a (R)-2-hydroxy fatty acid + 2 Fe(III)-[cytochrome b5] + H2O</text>
        <dbReference type="Rhea" id="RHEA:38855"/>
        <dbReference type="Rhea" id="RHEA-COMP:10438"/>
        <dbReference type="Rhea" id="RHEA-COMP:10439"/>
        <dbReference type="ChEBI" id="CHEBI:15377"/>
        <dbReference type="ChEBI" id="CHEBI:15378"/>
        <dbReference type="ChEBI" id="CHEBI:15379"/>
        <dbReference type="ChEBI" id="CHEBI:29033"/>
        <dbReference type="ChEBI" id="CHEBI:29034"/>
        <dbReference type="ChEBI" id="CHEBI:76177"/>
        <dbReference type="ChEBI" id="CHEBI:83955"/>
    </reaction>
    <physiologicalReaction direction="left-to-right" evidence="22">
        <dbReference type="Rhea" id="RHEA:38856"/>
    </physiologicalReaction>
</comment>
<dbReference type="FunCoup" id="G3VQK0">
    <property type="interactions" value="521"/>
</dbReference>
<dbReference type="Ensembl" id="ENSSHAT00000005509.2">
    <property type="protein sequence ID" value="ENSSHAP00000005455.2"/>
    <property type="gene ID" value="ENSSHAG00000004764.2"/>
</dbReference>
<keyword evidence="10" id="KW-0256">Endoplasmic reticulum</keyword>
<comment type="pathway">
    <text evidence="4">Lipid metabolism; fatty acid metabolism.</text>
</comment>
<evidence type="ECO:0000256" key="5">
    <source>
        <dbReference type="ARBA" id="ARBA00005747"/>
    </source>
</evidence>
<comment type="similarity">
    <text evidence="5">Belongs to the sterol desaturase family. SCS7 subfamily.</text>
</comment>
<dbReference type="eggNOG" id="KOG0539">
    <property type="taxonomic scope" value="Eukaryota"/>
</dbReference>
<evidence type="ECO:0000256" key="22">
    <source>
        <dbReference type="ARBA" id="ARBA00051519"/>
    </source>
</evidence>
<dbReference type="GO" id="GO:0006682">
    <property type="term" value="P:galactosylceramide biosynthetic process"/>
    <property type="evidence" value="ECO:0007669"/>
    <property type="project" value="Ensembl"/>
</dbReference>
<dbReference type="AlphaFoldDB" id="G3VQK0"/>
<dbReference type="PROSITE" id="PS00191">
    <property type="entry name" value="CYTOCHROME_B5_1"/>
    <property type="match status" value="1"/>
</dbReference>
<dbReference type="PANTHER" id="PTHR12863:SF1">
    <property type="entry name" value="FATTY ACID 2-HYDROXYLASE"/>
    <property type="match status" value="1"/>
</dbReference>
<keyword evidence="8 30" id="KW-0812">Transmembrane</keyword>
<dbReference type="Gene3D" id="3.10.120.10">
    <property type="entry name" value="Cytochrome b5-like heme/steroid binding domain"/>
    <property type="match status" value="1"/>
</dbReference>
<keyword evidence="17 30" id="KW-0408">Iron</keyword>
<comment type="caution">
    <text evidence="30">Lacks conserved residue(s) required for the propagation of feature annotation.</text>
</comment>
<keyword evidence="13" id="KW-0492">Microsome</keyword>
<dbReference type="GO" id="GO:0120521">
    <property type="term" value="F:4-hydroxysphinganine ceramide fatty acyl 2-hydroxylase activity"/>
    <property type="evidence" value="ECO:0007669"/>
    <property type="project" value="Ensembl"/>
</dbReference>
<dbReference type="GO" id="GO:0044857">
    <property type="term" value="P:plasma membrane raft organization"/>
    <property type="evidence" value="ECO:0007669"/>
    <property type="project" value="Ensembl"/>
</dbReference>
<dbReference type="InParanoid" id="G3VQK0"/>
<dbReference type="HOGENOM" id="CLU_034756_2_0_1"/>
<dbReference type="STRING" id="9305.ENSSHAP00000005455"/>
<dbReference type="GeneTree" id="ENSGT00390000002142"/>
<proteinExistence type="inferred from homology"/>
<dbReference type="GO" id="GO:0020037">
    <property type="term" value="F:heme binding"/>
    <property type="evidence" value="ECO:0007669"/>
    <property type="project" value="UniProtKB-UniRule"/>
</dbReference>
<evidence type="ECO:0000256" key="25">
    <source>
        <dbReference type="ARBA" id="ARBA00053017"/>
    </source>
</evidence>
<keyword evidence="9 30" id="KW-0479">Metal-binding</keyword>
<dbReference type="GO" id="GO:0032287">
    <property type="term" value="P:peripheral nervous system myelin maintenance"/>
    <property type="evidence" value="ECO:0007669"/>
    <property type="project" value="Ensembl"/>
</dbReference>
<keyword evidence="20" id="KW-0275">Fatty acid biosynthesis</keyword>
<comment type="catalytic activity">
    <reaction evidence="25">
        <text>tetracosanoate + 2 Fe(II)-[cytochrome b5] + O2 + 2 H(+) = (R)-2-hydroxytetracosanoate + 2 Fe(III)-[cytochrome b5] + H2O</text>
        <dbReference type="Rhea" id="RHEA:38559"/>
        <dbReference type="Rhea" id="RHEA-COMP:10438"/>
        <dbReference type="Rhea" id="RHEA-COMP:10439"/>
        <dbReference type="ChEBI" id="CHEBI:15377"/>
        <dbReference type="ChEBI" id="CHEBI:15378"/>
        <dbReference type="ChEBI" id="CHEBI:15379"/>
        <dbReference type="ChEBI" id="CHEBI:29033"/>
        <dbReference type="ChEBI" id="CHEBI:29034"/>
        <dbReference type="ChEBI" id="CHEBI:31014"/>
        <dbReference type="ChEBI" id="CHEBI:75935"/>
    </reaction>
    <physiologicalReaction direction="left-to-right" evidence="25">
        <dbReference type="Rhea" id="RHEA:38560"/>
    </physiologicalReaction>
</comment>
<keyword evidence="16" id="KW-0560">Oxidoreductase</keyword>
<evidence type="ECO:0000256" key="31">
    <source>
        <dbReference type="SAM" id="MobiDB-lite"/>
    </source>
</evidence>
<feature type="compositionally biased region" description="Low complexity" evidence="31">
    <location>
        <begin position="33"/>
        <end position="43"/>
    </location>
</feature>
<dbReference type="RefSeq" id="XP_031805855.1">
    <property type="nucleotide sequence ID" value="XM_031949995.1"/>
</dbReference>
<keyword evidence="6" id="KW-0444">Lipid biosynthesis</keyword>
<evidence type="ECO:0000256" key="23">
    <source>
        <dbReference type="ARBA" id="ARBA00051625"/>
    </source>
</evidence>
<evidence type="ECO:0000256" key="29">
    <source>
        <dbReference type="ARBA" id="ARBA00078148"/>
    </source>
</evidence>
<dbReference type="CTD" id="79152"/>
<dbReference type="InterPro" id="IPR006694">
    <property type="entry name" value="Fatty_acid_hydroxylase"/>
</dbReference>
<dbReference type="GO" id="GO:0005506">
    <property type="term" value="F:iron ion binding"/>
    <property type="evidence" value="ECO:0007669"/>
    <property type="project" value="InterPro"/>
</dbReference>
<evidence type="ECO:0000256" key="3">
    <source>
        <dbReference type="ARBA" id="ARBA00004477"/>
    </source>
</evidence>
<evidence type="ECO:0000256" key="9">
    <source>
        <dbReference type="ARBA" id="ARBA00022723"/>
    </source>
</evidence>
<evidence type="ECO:0000256" key="7">
    <source>
        <dbReference type="ARBA" id="ARBA00022617"/>
    </source>
</evidence>
<evidence type="ECO:0000256" key="24">
    <source>
        <dbReference type="ARBA" id="ARBA00052862"/>
    </source>
</evidence>
<evidence type="ECO:0000256" key="10">
    <source>
        <dbReference type="ARBA" id="ARBA00022824"/>
    </source>
</evidence>
<feature type="transmembrane region" description="Helical" evidence="30">
    <location>
        <begin position="268"/>
        <end position="287"/>
    </location>
</feature>
<keyword evidence="14" id="KW-0746">Sphingolipid metabolism</keyword>
<evidence type="ECO:0000256" key="2">
    <source>
        <dbReference type="ARBA" id="ARBA00004154"/>
    </source>
</evidence>
<evidence type="ECO:0000256" key="27">
    <source>
        <dbReference type="ARBA" id="ARBA00060649"/>
    </source>
</evidence>
<dbReference type="Pfam" id="PF04116">
    <property type="entry name" value="FA_hydroxylase"/>
    <property type="match status" value="1"/>
</dbReference>
<feature type="transmembrane region" description="Helical" evidence="30">
    <location>
        <begin position="312"/>
        <end position="332"/>
    </location>
</feature>
<dbReference type="InterPro" id="IPR001199">
    <property type="entry name" value="Cyt_B5-like_heme/steroid-bd"/>
</dbReference>
<evidence type="ECO:0000256" key="20">
    <source>
        <dbReference type="ARBA" id="ARBA00023160"/>
    </source>
</evidence>
<evidence type="ECO:0000256" key="16">
    <source>
        <dbReference type="ARBA" id="ARBA00023002"/>
    </source>
</evidence>
<dbReference type="SMART" id="SM01117">
    <property type="entry name" value="Cyt-b5"/>
    <property type="match status" value="1"/>
</dbReference>
<evidence type="ECO:0000256" key="6">
    <source>
        <dbReference type="ARBA" id="ARBA00022516"/>
    </source>
</evidence>